<dbReference type="VEuPathDB" id="HostDB:ENSMUSG00000025287"/>
<accession>S4R266</accession>
<evidence type="ECO:0000313" key="1">
    <source>
        <dbReference type="Ensembl" id="ENSMUSP00000138519.2"/>
    </source>
</evidence>
<dbReference type="Ensembl" id="ENSMUST00000131332.8">
    <property type="protein sequence ID" value="ENSMUSP00000138519.2"/>
    <property type="gene ID" value="ENSMUSG00000025287.16"/>
</dbReference>
<dbReference type="ExpressionAtlas" id="S4R266">
    <property type="expression patterns" value="baseline and differential"/>
</dbReference>
<dbReference type="AGR" id="MGI:1928939"/>
<protein>
    <submittedName>
        <fullName evidence="1">Acyl-CoA thioesterase 9</fullName>
    </submittedName>
</protein>
<dbReference type="MGI" id="MGI:1928939">
    <property type="gene designation" value="Acot9"/>
</dbReference>
<dbReference type="Proteomes" id="UP000000589">
    <property type="component" value="Chromosome X"/>
</dbReference>
<dbReference type="HOGENOM" id="CLU_3124590_0_0_1"/>
<name>S4R266_MOUSE</name>
<reference evidence="1 3" key="1">
    <citation type="journal article" date="2009" name="PLoS Biol.">
        <title>Lineage-specific biology revealed by a finished genome assembly of the mouse.</title>
        <authorList>
            <consortium name="Mouse Genome Sequencing Consortium"/>
            <person name="Church D.M."/>
            <person name="Goodstadt L."/>
            <person name="Hillier L.W."/>
            <person name="Zody M.C."/>
            <person name="Goldstein S."/>
            <person name="She X."/>
            <person name="Bult C.J."/>
            <person name="Agarwala R."/>
            <person name="Cherry J.L."/>
            <person name="DiCuccio M."/>
            <person name="Hlavina W."/>
            <person name="Kapustin Y."/>
            <person name="Meric P."/>
            <person name="Maglott D."/>
            <person name="Birtle Z."/>
            <person name="Marques A.C."/>
            <person name="Graves T."/>
            <person name="Zhou S."/>
            <person name="Teague B."/>
            <person name="Potamousis K."/>
            <person name="Churas C."/>
            <person name="Place M."/>
            <person name="Herschleb J."/>
            <person name="Runnheim R."/>
            <person name="Forrest D."/>
            <person name="Amos-Landgraf J."/>
            <person name="Schwartz D.C."/>
            <person name="Cheng Z."/>
            <person name="Lindblad-Toh K."/>
            <person name="Eichler E.E."/>
            <person name="Ponting C.P."/>
        </authorList>
    </citation>
    <scope>NUCLEOTIDE SEQUENCE [LARGE SCALE GENOMIC DNA]</scope>
    <source>
        <strain evidence="1 3">C57BL/6J</strain>
    </source>
</reference>
<sequence>MKRAAIRLPGSKRMALALDSEAIPLLALDLEQGASYSWQRTVSRIPIQNK</sequence>
<reference evidence="1" key="4">
    <citation type="submission" date="2025-09" db="UniProtKB">
        <authorList>
            <consortium name="Ensembl"/>
        </authorList>
    </citation>
    <scope>IDENTIFICATION</scope>
    <source>
        <strain evidence="1">C57BL/6J</strain>
    </source>
</reference>
<evidence type="ECO:0000313" key="3">
    <source>
        <dbReference type="Proteomes" id="UP000000589"/>
    </source>
</evidence>
<proteinExistence type="predicted"/>
<evidence type="ECO:0000313" key="2">
    <source>
        <dbReference type="MGI" id="MGI:1928939"/>
    </source>
</evidence>
<reference evidence="1 3" key="2">
    <citation type="journal article" date="2011" name="PLoS Biol.">
        <title>Modernizing reference genome assemblies.</title>
        <authorList>
            <person name="Church D.M."/>
            <person name="Schneider V.A."/>
            <person name="Graves T."/>
            <person name="Auger K."/>
            <person name="Cunningham F."/>
            <person name="Bouk N."/>
            <person name="Chen H.C."/>
            <person name="Agarwala R."/>
            <person name="McLaren W.M."/>
            <person name="Ritchie G.R."/>
            <person name="Albracht D."/>
            <person name="Kremitzki M."/>
            <person name="Rock S."/>
            <person name="Kotkiewicz H."/>
            <person name="Kremitzki C."/>
            <person name="Wollam A."/>
            <person name="Trani L."/>
            <person name="Fulton L."/>
            <person name="Fulton R."/>
            <person name="Matthews L."/>
            <person name="Whitehead S."/>
            <person name="Chow W."/>
            <person name="Torrance J."/>
            <person name="Dunn M."/>
            <person name="Harden G."/>
            <person name="Threadgold G."/>
            <person name="Wood J."/>
            <person name="Collins J."/>
            <person name="Heath P."/>
            <person name="Griffiths G."/>
            <person name="Pelan S."/>
            <person name="Grafham D."/>
            <person name="Eichler E.E."/>
            <person name="Weinstock G."/>
            <person name="Mardis E.R."/>
            <person name="Wilson R.K."/>
            <person name="Howe K."/>
            <person name="Flicek P."/>
            <person name="Hubbard T."/>
        </authorList>
    </citation>
    <scope>NUCLEOTIDE SEQUENCE [LARGE SCALE GENOMIC DNA]</scope>
    <source>
        <strain evidence="1 3">C57BL/6J</strain>
    </source>
</reference>
<dbReference type="GeneTree" id="ENSGT00390000005330"/>
<reference evidence="1" key="3">
    <citation type="submission" date="2025-08" db="UniProtKB">
        <authorList>
            <consortium name="Ensembl"/>
        </authorList>
    </citation>
    <scope>IDENTIFICATION</scope>
    <source>
        <strain evidence="1">C57BL/6J</strain>
    </source>
</reference>
<keyword evidence="3" id="KW-1185">Reference proteome</keyword>
<dbReference type="AlphaFoldDB" id="S4R266"/>
<dbReference type="Bgee" id="ENSMUSG00000025287">
    <property type="expression patterns" value="Expressed in endothelial cell of lymphatic vessel and 249 other cell types or tissues"/>
</dbReference>
<gene>
    <name evidence="1 2" type="primary">Acot9</name>
</gene>
<organism evidence="1 3">
    <name type="scientific">Mus musculus</name>
    <name type="common">Mouse</name>
    <dbReference type="NCBI Taxonomy" id="10090"/>
    <lineage>
        <taxon>Eukaryota</taxon>
        <taxon>Metazoa</taxon>
        <taxon>Chordata</taxon>
        <taxon>Craniata</taxon>
        <taxon>Vertebrata</taxon>
        <taxon>Euteleostomi</taxon>
        <taxon>Mammalia</taxon>
        <taxon>Eutheria</taxon>
        <taxon>Euarchontoglires</taxon>
        <taxon>Glires</taxon>
        <taxon>Rodentia</taxon>
        <taxon>Myomorpha</taxon>
        <taxon>Muroidea</taxon>
        <taxon>Muridae</taxon>
        <taxon>Murinae</taxon>
        <taxon>Mus</taxon>
        <taxon>Mus</taxon>
    </lineage>
</organism>